<gene>
    <name evidence="2" type="ORF">V5O48_017490</name>
</gene>
<comment type="caution">
    <text evidence="2">The sequence shown here is derived from an EMBL/GenBank/DDBJ whole genome shotgun (WGS) entry which is preliminary data.</text>
</comment>
<evidence type="ECO:0000256" key="1">
    <source>
        <dbReference type="SAM" id="MobiDB-lite"/>
    </source>
</evidence>
<keyword evidence="3" id="KW-1185">Reference proteome</keyword>
<dbReference type="EMBL" id="JBAHYK010002709">
    <property type="protein sequence ID" value="KAL0564554.1"/>
    <property type="molecule type" value="Genomic_DNA"/>
</dbReference>
<accession>A0ABR3ENT8</accession>
<name>A0ABR3ENT8_9AGAR</name>
<sequence>MPKHYMTSDDQRLLRLLRNDWISKTTIGSHRVHCRGCGKRIALDTRNGRFYAANWDKHEKSCQAIKREKGRESPVYKDEEEFNPLRDKDIENDANEEQDQVGVFSPVGKAWYRENGFVHDPRKLAPNASRAQSIANSTTSTVVGSGEEESKVNAEQSLIEKEKEVLWYMAALACARRNSTLKY</sequence>
<dbReference type="Proteomes" id="UP001465976">
    <property type="component" value="Unassembled WGS sequence"/>
</dbReference>
<evidence type="ECO:0000313" key="2">
    <source>
        <dbReference type="EMBL" id="KAL0564554.1"/>
    </source>
</evidence>
<feature type="region of interest" description="Disordered" evidence="1">
    <location>
        <begin position="122"/>
        <end position="150"/>
    </location>
</feature>
<reference evidence="2 3" key="1">
    <citation type="submission" date="2024-02" db="EMBL/GenBank/DDBJ databases">
        <title>A draft genome for the cacao thread blight pathogen Marasmius crinis-equi.</title>
        <authorList>
            <person name="Cohen S.P."/>
            <person name="Baruah I.K."/>
            <person name="Amoako-Attah I."/>
            <person name="Bukari Y."/>
            <person name="Meinhardt L.W."/>
            <person name="Bailey B.A."/>
        </authorList>
    </citation>
    <scope>NUCLEOTIDE SEQUENCE [LARGE SCALE GENOMIC DNA]</scope>
    <source>
        <strain evidence="2 3">GH-76</strain>
    </source>
</reference>
<feature type="compositionally biased region" description="Polar residues" evidence="1">
    <location>
        <begin position="129"/>
        <end position="143"/>
    </location>
</feature>
<protein>
    <submittedName>
        <fullName evidence="2">Uncharacterized protein</fullName>
    </submittedName>
</protein>
<organism evidence="2 3">
    <name type="scientific">Marasmius crinis-equi</name>
    <dbReference type="NCBI Taxonomy" id="585013"/>
    <lineage>
        <taxon>Eukaryota</taxon>
        <taxon>Fungi</taxon>
        <taxon>Dikarya</taxon>
        <taxon>Basidiomycota</taxon>
        <taxon>Agaricomycotina</taxon>
        <taxon>Agaricomycetes</taxon>
        <taxon>Agaricomycetidae</taxon>
        <taxon>Agaricales</taxon>
        <taxon>Marasmiineae</taxon>
        <taxon>Marasmiaceae</taxon>
        <taxon>Marasmius</taxon>
    </lineage>
</organism>
<evidence type="ECO:0000313" key="3">
    <source>
        <dbReference type="Proteomes" id="UP001465976"/>
    </source>
</evidence>
<proteinExistence type="predicted"/>